<gene>
    <name evidence="2" type="ORF">Sp14A_00170</name>
</gene>
<dbReference type="GO" id="GO:0004803">
    <property type="term" value="F:transposase activity"/>
    <property type="evidence" value="ECO:0007669"/>
    <property type="project" value="TreeGrafter"/>
</dbReference>
<dbReference type="InterPro" id="IPR025246">
    <property type="entry name" value="IS30-like_HTH"/>
</dbReference>
<dbReference type="GO" id="GO:0032196">
    <property type="term" value="P:transposition"/>
    <property type="evidence" value="ECO:0007669"/>
    <property type="project" value="TreeGrafter"/>
</dbReference>
<dbReference type="GO" id="GO:0005829">
    <property type="term" value="C:cytosol"/>
    <property type="evidence" value="ECO:0007669"/>
    <property type="project" value="TreeGrafter"/>
</dbReference>
<dbReference type="EMBL" id="CP022601">
    <property type="protein sequence ID" value="AXJ12016.1"/>
    <property type="molecule type" value="Genomic_DNA"/>
</dbReference>
<evidence type="ECO:0000313" key="3">
    <source>
        <dbReference type="Proteomes" id="UP000255411"/>
    </source>
</evidence>
<evidence type="ECO:0000313" key="2">
    <source>
        <dbReference type="EMBL" id="AXJ12016.1"/>
    </source>
</evidence>
<dbReference type="InterPro" id="IPR051917">
    <property type="entry name" value="Transposase-Integrase"/>
</dbReference>
<evidence type="ECO:0000259" key="1">
    <source>
        <dbReference type="Pfam" id="PF13936"/>
    </source>
</evidence>
<proteinExistence type="predicted"/>
<name>A0A345VH14_9STRE</name>
<dbReference type="PANTHER" id="PTHR10948:SF23">
    <property type="entry name" value="TRANSPOSASE INSI FOR INSERTION SEQUENCE ELEMENT IS30A-RELATED"/>
    <property type="match status" value="1"/>
</dbReference>
<dbReference type="Proteomes" id="UP000255411">
    <property type="component" value="Chromosome"/>
</dbReference>
<sequence length="174" mass="20744">MQNHYTTKDKHVVLTERRLIERWQSEGISHRQIAALLGKAPQTINNEIKRSLVRQQVRKGRFEKVYWADAAQVVYDENRTKSVRPVILTKELKERIVHYWRQNYSPEMMVKAKGIPVPITTIYYWIHHRRFGIAPSEMLYPRKIKQRKSKLVQTLNLLESLLRNDQRVSISVKI</sequence>
<reference evidence="2 3" key="1">
    <citation type="submission" date="2017-07" db="EMBL/GenBank/DDBJ databases">
        <title>Streptococcus pluranimalium as cause of bovine abortion.</title>
        <authorList>
            <person name="Rodriguez Campos S."/>
            <person name="Gobeli Brawand S."/>
            <person name="Brodard I."/>
            <person name="Rychener L."/>
            <person name="Perreten V."/>
        </authorList>
    </citation>
    <scope>NUCLEOTIDE SEQUENCE [LARGE SCALE GENOMIC DNA]</scope>
    <source>
        <strain evidence="2 3">14A0014</strain>
    </source>
</reference>
<dbReference type="Pfam" id="PF13936">
    <property type="entry name" value="HTH_38"/>
    <property type="match status" value="1"/>
</dbReference>
<dbReference type="AlphaFoldDB" id="A0A345VH14"/>
<feature type="domain" description="Transposase IS30-like HTH" evidence="1">
    <location>
        <begin position="10"/>
        <end position="50"/>
    </location>
</feature>
<accession>A0A345VH14</accession>
<organism evidence="2 3">
    <name type="scientific">Streptococcus pluranimalium</name>
    <dbReference type="NCBI Taxonomy" id="82348"/>
    <lineage>
        <taxon>Bacteria</taxon>
        <taxon>Bacillati</taxon>
        <taxon>Bacillota</taxon>
        <taxon>Bacilli</taxon>
        <taxon>Lactobacillales</taxon>
        <taxon>Streptococcaceae</taxon>
        <taxon>Streptococcus</taxon>
    </lineage>
</organism>
<dbReference type="PANTHER" id="PTHR10948">
    <property type="entry name" value="TRANSPOSASE"/>
    <property type="match status" value="1"/>
</dbReference>
<protein>
    <recommendedName>
        <fullName evidence="1">Transposase IS30-like HTH domain-containing protein</fullName>
    </recommendedName>
</protein>